<dbReference type="AlphaFoldDB" id="A0AAW0BFQ1"/>
<dbReference type="EMBL" id="JAWWNJ010000034">
    <property type="protein sequence ID" value="KAK7025013.1"/>
    <property type="molecule type" value="Genomic_DNA"/>
</dbReference>
<reference evidence="3 4" key="1">
    <citation type="journal article" date="2024" name="J Genomics">
        <title>Draft genome sequencing and assembly of Favolaschia claudopus CIRM-BRFM 2984 isolated from oak limbs.</title>
        <authorList>
            <person name="Navarro D."/>
            <person name="Drula E."/>
            <person name="Chaduli D."/>
            <person name="Cazenave R."/>
            <person name="Ahrendt S."/>
            <person name="Wang J."/>
            <person name="Lipzen A."/>
            <person name="Daum C."/>
            <person name="Barry K."/>
            <person name="Grigoriev I.V."/>
            <person name="Favel A."/>
            <person name="Rosso M.N."/>
            <person name="Martin F."/>
        </authorList>
    </citation>
    <scope>NUCLEOTIDE SEQUENCE [LARGE SCALE GENOMIC DNA]</scope>
    <source>
        <strain evidence="3 4">CIRM-BRFM 2984</strain>
    </source>
</reference>
<feature type="compositionally biased region" description="Low complexity" evidence="1">
    <location>
        <begin position="283"/>
        <end position="294"/>
    </location>
</feature>
<evidence type="ECO:0000313" key="3">
    <source>
        <dbReference type="EMBL" id="KAK7025015.1"/>
    </source>
</evidence>
<comment type="caution">
    <text evidence="3">The sequence shown here is derived from an EMBL/GenBank/DDBJ whole genome shotgun (WGS) entry which is preliminary data.</text>
</comment>
<sequence length="372" mass="41292">MDTACTVVDAFSRQHFQNPTPTALLKRQLKGFDTRTGGLLGAWRMHSSAFFTHSDTSPQRTFSLFAPRRANAHGTALRRSARKQTASRCRRLDVLIDNRKRRAFHPEYSDSLTTTDNRIPVYPYAAHPSSSHSLEPTYRGCILITRHALLSTLLISPLPPATSASPHSISSSRLHSAQRHVIDDAPDDIPPYNPPICFPQLSSRRHVALKRCRLPFKYYTFQILYPTHRALLRLPHSASLPSTLSATSSPSLKPSPSLLPHPPSPTTNSIFPSSPSTPPSPPRQSRAPPQHSRPFPIRRINPKLKITTTRVRLPALDTSPSIPAPVRCPNSAAPRAKTHSAPKLARAASKTIPHRPPVPRRCRADSVRKTPR</sequence>
<proteinExistence type="predicted"/>
<evidence type="ECO:0000256" key="1">
    <source>
        <dbReference type="SAM" id="MobiDB-lite"/>
    </source>
</evidence>
<protein>
    <submittedName>
        <fullName evidence="3">Uncharacterized protein</fullName>
    </submittedName>
</protein>
<accession>A0AAW0BFQ1</accession>
<feature type="compositionally biased region" description="Low complexity" evidence="1">
    <location>
        <begin position="242"/>
        <end position="256"/>
    </location>
</feature>
<evidence type="ECO:0000313" key="4">
    <source>
        <dbReference type="Proteomes" id="UP001362999"/>
    </source>
</evidence>
<dbReference type="EMBL" id="JAWWNJ010000034">
    <property type="protein sequence ID" value="KAK7025015.1"/>
    <property type="molecule type" value="Genomic_DNA"/>
</dbReference>
<keyword evidence="4" id="KW-1185">Reference proteome</keyword>
<evidence type="ECO:0000313" key="2">
    <source>
        <dbReference type="EMBL" id="KAK7025013.1"/>
    </source>
</evidence>
<gene>
    <name evidence="2" type="ORF">R3P38DRAFT_3269762</name>
    <name evidence="3" type="ORF">R3P38DRAFT_3533188</name>
</gene>
<name>A0AAW0BFQ1_9AGAR</name>
<dbReference type="Proteomes" id="UP001362999">
    <property type="component" value="Unassembled WGS sequence"/>
</dbReference>
<organism evidence="3 4">
    <name type="scientific">Favolaschia claudopus</name>
    <dbReference type="NCBI Taxonomy" id="2862362"/>
    <lineage>
        <taxon>Eukaryota</taxon>
        <taxon>Fungi</taxon>
        <taxon>Dikarya</taxon>
        <taxon>Basidiomycota</taxon>
        <taxon>Agaricomycotina</taxon>
        <taxon>Agaricomycetes</taxon>
        <taxon>Agaricomycetidae</taxon>
        <taxon>Agaricales</taxon>
        <taxon>Marasmiineae</taxon>
        <taxon>Mycenaceae</taxon>
        <taxon>Favolaschia</taxon>
    </lineage>
</organism>
<feature type="compositionally biased region" description="Basic and acidic residues" evidence="1">
    <location>
        <begin position="362"/>
        <end position="372"/>
    </location>
</feature>
<feature type="region of interest" description="Disordered" evidence="1">
    <location>
        <begin position="242"/>
        <end position="372"/>
    </location>
</feature>